<reference evidence="2" key="1">
    <citation type="submission" date="2022-09" db="EMBL/GenBank/DDBJ databases">
        <title>The complete genome of Acidovorax sp. 5MLIR.</title>
        <authorList>
            <person name="Liu L."/>
            <person name="Yue J."/>
            <person name="Yang F."/>
            <person name="Yuan J."/>
            <person name="Li L."/>
        </authorList>
    </citation>
    <scope>NUCLEOTIDE SEQUENCE</scope>
    <source>
        <strain evidence="2">5MLIR</strain>
    </source>
</reference>
<feature type="region of interest" description="Disordered" evidence="1">
    <location>
        <begin position="709"/>
        <end position="784"/>
    </location>
</feature>
<dbReference type="EMBL" id="CP106881">
    <property type="protein sequence ID" value="UYG52202.1"/>
    <property type="molecule type" value="Genomic_DNA"/>
</dbReference>
<protein>
    <submittedName>
        <fullName evidence="2">DUF349 domain-containing protein</fullName>
    </submittedName>
</protein>
<proteinExistence type="predicted"/>
<feature type="compositionally biased region" description="Low complexity" evidence="1">
    <location>
        <begin position="709"/>
        <end position="722"/>
    </location>
</feature>
<feature type="compositionally biased region" description="Basic and acidic residues" evidence="1">
    <location>
        <begin position="724"/>
        <end position="735"/>
    </location>
</feature>
<gene>
    <name evidence="2" type="ORF">M9799_02895</name>
</gene>
<evidence type="ECO:0000313" key="2">
    <source>
        <dbReference type="EMBL" id="UYG52202.1"/>
    </source>
</evidence>
<feature type="region of interest" description="Disordered" evidence="1">
    <location>
        <begin position="1"/>
        <end position="34"/>
    </location>
</feature>
<dbReference type="InterPro" id="IPR007139">
    <property type="entry name" value="DUF349"/>
</dbReference>
<organism evidence="2 3">
    <name type="scientific">Comamonas endophytica</name>
    <dbReference type="NCBI Taxonomy" id="2949090"/>
    <lineage>
        <taxon>Bacteria</taxon>
        <taxon>Pseudomonadati</taxon>
        <taxon>Pseudomonadota</taxon>
        <taxon>Betaproteobacteria</taxon>
        <taxon>Burkholderiales</taxon>
        <taxon>Comamonadaceae</taxon>
        <taxon>Comamonas</taxon>
    </lineage>
</organism>
<feature type="compositionally biased region" description="Basic and acidic residues" evidence="1">
    <location>
        <begin position="744"/>
        <end position="782"/>
    </location>
</feature>
<sequence>MSDAPEVNPAPAKTSETHPLDALTGGAFSAETSGERASRIRDWLATQPAQDQLQEVFKELSVRDKGAARAVRERLDEIRRLETQEKIGVEWADKARQLLEAEKLNIADAIAWQRDAAKAGAALSREPLSVFKAQLAERVKVIEDLQHRVQVQREAAVLLAQRIEVLSTKPWRDAAAALEALSADVAHWQAQAAELTGDANWVSVDAKFPPQLENSRKQLLVVWDAFQSALALTQAAAQDEQAELPPVPVWADELRVARGLPAEAAVVAAKTAAAPAKPAAAPRAKPASKVAPEVAEAAVQAVRQALAELTALTSAAGEQPAQEAAPVDTAAVDAAAVDTAPSETTPAEPQAPAAPAAPAAARGKQAKAIAQLRAVLKQQGRHVNAELGAEVNAALLAAGDAQGWQGWKADSVREELVQQAESLLNRPDGQALGGRKMQESLRSLREQWKQADQGAPANHALWKRFDEACNAAHKVVEAWLDRVRSEAANNKAQRVQLIEEVKAWAAAQGDSTDWKSMSRSLRQFGERWRDGGHVGEKMFAELQPLWKQAIAAAEAPLHAAQKASLARRHAMIDEAVALGEAPTLRIDAVKALQQRWQAEAQAVPLDRKHEQKLWDAFRKPLDDAFNRKGSERGSRAQVELSERDRQVLDASKALEAANASGDAQQIRAAMTALEAALHSQAQAQESAAKADAAKVEAAPAADADAGAEAAAKPAAVHKPVVAVRGDDRPGMKKEAPAAAGRPGRPGERRDSRDSRDGRPGGDRGGRFGDRGDRPMREDRGPRLADPAFRAQRDALEHAQAALRKLAVQAHGEALTQLLNAWEKRDAEQLPSVQELGGRVTPQVRSAWAKSIAAPVAGDAGEALLRLEMAADVPTPAEQITARRTLQLQLLTRRNDPSPAETWGQDAARVLASARDEGSARRLQNALKALLRK</sequence>
<dbReference type="Proteomes" id="UP001162800">
    <property type="component" value="Chromosome"/>
</dbReference>
<keyword evidence="3" id="KW-1185">Reference proteome</keyword>
<name>A0ABY6GCD7_9BURK</name>
<dbReference type="Pfam" id="PF03993">
    <property type="entry name" value="DUF349"/>
    <property type="match status" value="1"/>
</dbReference>
<evidence type="ECO:0000256" key="1">
    <source>
        <dbReference type="SAM" id="MobiDB-lite"/>
    </source>
</evidence>
<accession>A0ABY6GCD7</accession>
<feature type="region of interest" description="Disordered" evidence="1">
    <location>
        <begin position="335"/>
        <end position="362"/>
    </location>
</feature>
<evidence type="ECO:0000313" key="3">
    <source>
        <dbReference type="Proteomes" id="UP001162800"/>
    </source>
</evidence>
<dbReference type="RefSeq" id="WP_231044274.1">
    <property type="nucleotide sequence ID" value="NZ_CP106881.1"/>
</dbReference>